<dbReference type="NCBIfam" id="NF000595">
    <property type="entry name" value="PRK00015.1-3"/>
    <property type="match status" value="1"/>
</dbReference>
<dbReference type="GO" id="GO:0030145">
    <property type="term" value="F:manganese ion binding"/>
    <property type="evidence" value="ECO:0007669"/>
    <property type="project" value="UniProtKB-UniRule"/>
</dbReference>
<keyword evidence="11 13" id="KW-0378">Hydrolase</keyword>
<dbReference type="Pfam" id="PF01351">
    <property type="entry name" value="RNase_HII"/>
    <property type="match status" value="1"/>
</dbReference>
<comment type="catalytic activity">
    <reaction evidence="1 13 14 15">
        <text>Endonucleolytic cleavage to 5'-phosphomonoester.</text>
        <dbReference type="EC" id="3.1.26.4"/>
    </reaction>
</comment>
<evidence type="ECO:0000259" key="16">
    <source>
        <dbReference type="PROSITE" id="PS51975"/>
    </source>
</evidence>
<evidence type="ECO:0000256" key="15">
    <source>
        <dbReference type="RuleBase" id="RU003515"/>
    </source>
</evidence>
<evidence type="ECO:0000256" key="11">
    <source>
        <dbReference type="ARBA" id="ARBA00022801"/>
    </source>
</evidence>
<dbReference type="InterPro" id="IPR012337">
    <property type="entry name" value="RNaseH-like_sf"/>
</dbReference>
<dbReference type="InterPro" id="IPR024567">
    <property type="entry name" value="RNase_HII/HIII_dom"/>
</dbReference>
<dbReference type="GO" id="GO:0003723">
    <property type="term" value="F:RNA binding"/>
    <property type="evidence" value="ECO:0007669"/>
    <property type="project" value="UniProtKB-UniRule"/>
</dbReference>
<comment type="similarity">
    <text evidence="4">Belongs to the RNase HII family. RnhC subfamily.</text>
</comment>
<evidence type="ECO:0000256" key="3">
    <source>
        <dbReference type="ARBA" id="ARBA00004496"/>
    </source>
</evidence>
<evidence type="ECO:0000256" key="9">
    <source>
        <dbReference type="ARBA" id="ARBA00022723"/>
    </source>
</evidence>
<evidence type="ECO:0000313" key="17">
    <source>
        <dbReference type="EMBL" id="KKP91668.1"/>
    </source>
</evidence>
<feature type="binding site" evidence="13 14">
    <location>
        <position position="24"/>
    </location>
    <ligand>
        <name>a divalent metal cation</name>
        <dbReference type="ChEBI" id="CHEBI:60240"/>
    </ligand>
</feature>
<name>A0A0G0DE12_9BACT</name>
<evidence type="ECO:0000256" key="7">
    <source>
        <dbReference type="ARBA" id="ARBA00022490"/>
    </source>
</evidence>
<gene>
    <name evidence="13" type="primary">rnhB</name>
    <name evidence="17" type="ORF">UR96_C0029G0002</name>
</gene>
<sequence>MVYPTLDLEKKLWKKGFKIVVGIDEAGRGPLAGPVVAGCVCITSKKQVVDIVRDSKKMTERQRNEAYDLIIKKSQGYGVGIVDAKRIDKVGIRQAVLEAMTKAVEETEKMLKQKAEYVIADGGIMLIEGYNMESINKGDLNHYSIAAGSVLAKVTRDRIMNQYANQFPKYGFEKHVGYGTKLHMDMIKKYGACEIHRLSFAPFNSKPID</sequence>
<dbReference type="EMBL" id="LBRE01000029">
    <property type="protein sequence ID" value="KKP91668.1"/>
    <property type="molecule type" value="Genomic_DNA"/>
</dbReference>
<reference evidence="17 18" key="1">
    <citation type="journal article" date="2015" name="Nature">
        <title>rRNA introns, odd ribosomes, and small enigmatic genomes across a large radiation of phyla.</title>
        <authorList>
            <person name="Brown C.T."/>
            <person name="Hug L.A."/>
            <person name="Thomas B.C."/>
            <person name="Sharon I."/>
            <person name="Castelle C.J."/>
            <person name="Singh A."/>
            <person name="Wilkins M.J."/>
            <person name="Williams K.H."/>
            <person name="Banfield J.F."/>
        </authorList>
    </citation>
    <scope>NUCLEOTIDE SEQUENCE [LARGE SCALE GENOMIC DNA]</scope>
</reference>
<dbReference type="InterPro" id="IPR036397">
    <property type="entry name" value="RNaseH_sf"/>
</dbReference>
<feature type="domain" description="RNase H type-2" evidence="16">
    <location>
        <begin position="18"/>
        <end position="209"/>
    </location>
</feature>
<keyword evidence="9 13" id="KW-0479">Metal-binding</keyword>
<evidence type="ECO:0000256" key="4">
    <source>
        <dbReference type="ARBA" id="ARBA00008378"/>
    </source>
</evidence>
<dbReference type="GO" id="GO:0005737">
    <property type="term" value="C:cytoplasm"/>
    <property type="evidence" value="ECO:0007669"/>
    <property type="project" value="UniProtKB-SubCell"/>
</dbReference>
<evidence type="ECO:0000256" key="6">
    <source>
        <dbReference type="ARBA" id="ARBA00019179"/>
    </source>
</evidence>
<dbReference type="EC" id="3.1.26.4" evidence="5 13"/>
<dbReference type="HAMAP" id="MF_00052_B">
    <property type="entry name" value="RNase_HII_B"/>
    <property type="match status" value="1"/>
</dbReference>
<dbReference type="InterPro" id="IPR022898">
    <property type="entry name" value="RNase_HII"/>
</dbReference>
<dbReference type="GO" id="GO:0032299">
    <property type="term" value="C:ribonuclease H2 complex"/>
    <property type="evidence" value="ECO:0007669"/>
    <property type="project" value="TreeGrafter"/>
</dbReference>
<dbReference type="Proteomes" id="UP000034140">
    <property type="component" value="Unassembled WGS sequence"/>
</dbReference>
<evidence type="ECO:0000256" key="5">
    <source>
        <dbReference type="ARBA" id="ARBA00012180"/>
    </source>
</evidence>
<evidence type="ECO:0000256" key="12">
    <source>
        <dbReference type="ARBA" id="ARBA00023211"/>
    </source>
</evidence>
<evidence type="ECO:0000313" key="18">
    <source>
        <dbReference type="Proteomes" id="UP000034140"/>
    </source>
</evidence>
<dbReference type="CDD" id="cd07182">
    <property type="entry name" value="RNase_HII_bacteria_HII_like"/>
    <property type="match status" value="1"/>
</dbReference>
<organism evidence="17 18">
    <name type="scientific">candidate division WS6 bacterium GW2011_GWC1_36_11</name>
    <dbReference type="NCBI Taxonomy" id="1619090"/>
    <lineage>
        <taxon>Bacteria</taxon>
        <taxon>Candidatus Dojkabacteria</taxon>
    </lineage>
</organism>
<dbReference type="PATRIC" id="fig|1619090.3.peg.575"/>
<dbReference type="SUPFAM" id="SSF53098">
    <property type="entry name" value="Ribonuclease H-like"/>
    <property type="match status" value="1"/>
</dbReference>
<comment type="cofactor">
    <cofactor evidence="13 14">
        <name>Mn(2+)</name>
        <dbReference type="ChEBI" id="CHEBI:29035"/>
    </cofactor>
    <cofactor evidence="13 14">
        <name>Mg(2+)</name>
        <dbReference type="ChEBI" id="CHEBI:18420"/>
    </cofactor>
    <text evidence="13 14">Manganese or magnesium. Binds 1 divalent metal ion per monomer in the absence of substrate. May bind a second metal ion after substrate binding.</text>
</comment>
<dbReference type="PANTHER" id="PTHR10954">
    <property type="entry name" value="RIBONUCLEASE H2 SUBUNIT A"/>
    <property type="match status" value="1"/>
</dbReference>
<feature type="binding site" evidence="13 14">
    <location>
        <position position="121"/>
    </location>
    <ligand>
        <name>a divalent metal cation</name>
        <dbReference type="ChEBI" id="CHEBI:60240"/>
    </ligand>
</feature>
<dbReference type="Gene3D" id="3.30.420.10">
    <property type="entry name" value="Ribonuclease H-like superfamily/Ribonuclease H"/>
    <property type="match status" value="1"/>
</dbReference>
<proteinExistence type="inferred from homology"/>
<evidence type="ECO:0000256" key="10">
    <source>
        <dbReference type="ARBA" id="ARBA00022759"/>
    </source>
</evidence>
<evidence type="ECO:0000256" key="13">
    <source>
        <dbReference type="HAMAP-Rule" id="MF_00052"/>
    </source>
</evidence>
<dbReference type="GO" id="GO:0004523">
    <property type="term" value="F:RNA-DNA hybrid ribonuclease activity"/>
    <property type="evidence" value="ECO:0007669"/>
    <property type="project" value="UniProtKB-UniRule"/>
</dbReference>
<evidence type="ECO:0000256" key="8">
    <source>
        <dbReference type="ARBA" id="ARBA00022722"/>
    </source>
</evidence>
<protein>
    <recommendedName>
        <fullName evidence="6 13">Ribonuclease HII</fullName>
        <shortName evidence="13">RNase HII</shortName>
        <ecNumber evidence="5 13">3.1.26.4</ecNumber>
    </recommendedName>
</protein>
<dbReference type="GO" id="GO:0043137">
    <property type="term" value="P:DNA replication, removal of RNA primer"/>
    <property type="evidence" value="ECO:0007669"/>
    <property type="project" value="TreeGrafter"/>
</dbReference>
<feature type="binding site" evidence="13 14">
    <location>
        <position position="25"/>
    </location>
    <ligand>
        <name>a divalent metal cation</name>
        <dbReference type="ChEBI" id="CHEBI:60240"/>
    </ligand>
</feature>
<keyword evidence="10 13" id="KW-0255">Endonuclease</keyword>
<comment type="function">
    <text evidence="2 13 15">Endonuclease that specifically degrades the RNA of RNA-DNA hybrids.</text>
</comment>
<dbReference type="AlphaFoldDB" id="A0A0G0DE12"/>
<dbReference type="InterPro" id="IPR001352">
    <property type="entry name" value="RNase_HII/HIII"/>
</dbReference>
<accession>A0A0G0DE12</accession>
<dbReference type="PROSITE" id="PS51975">
    <property type="entry name" value="RNASE_H_2"/>
    <property type="match status" value="1"/>
</dbReference>
<keyword evidence="7 13" id="KW-0963">Cytoplasm</keyword>
<evidence type="ECO:0000256" key="2">
    <source>
        <dbReference type="ARBA" id="ARBA00004065"/>
    </source>
</evidence>
<comment type="caution">
    <text evidence="17">The sequence shown here is derived from an EMBL/GenBank/DDBJ whole genome shotgun (WGS) entry which is preliminary data.</text>
</comment>
<comment type="subcellular location">
    <subcellularLocation>
        <location evidence="3 13">Cytoplasm</location>
    </subcellularLocation>
</comment>
<evidence type="ECO:0000256" key="14">
    <source>
        <dbReference type="PROSITE-ProRule" id="PRU01319"/>
    </source>
</evidence>
<evidence type="ECO:0000256" key="1">
    <source>
        <dbReference type="ARBA" id="ARBA00000077"/>
    </source>
</evidence>
<dbReference type="GO" id="GO:0006298">
    <property type="term" value="P:mismatch repair"/>
    <property type="evidence" value="ECO:0007669"/>
    <property type="project" value="TreeGrafter"/>
</dbReference>
<keyword evidence="8 13" id="KW-0540">Nuclease</keyword>
<dbReference type="PANTHER" id="PTHR10954:SF23">
    <property type="entry name" value="RIBONUCLEASE"/>
    <property type="match status" value="1"/>
</dbReference>
<keyword evidence="12 13" id="KW-0464">Manganese</keyword>